<proteinExistence type="predicted"/>
<dbReference type="OrthoDB" id="196384at2759"/>
<evidence type="ECO:0000256" key="1">
    <source>
        <dbReference type="SAM" id="MobiDB-lite"/>
    </source>
</evidence>
<accession>A0A0G4G7M4</accession>
<protein>
    <submittedName>
        <fullName evidence="2">Uncharacterized protein</fullName>
    </submittedName>
</protein>
<dbReference type="EMBL" id="CDMY01000587">
    <property type="protein sequence ID" value="CEM24699.1"/>
    <property type="molecule type" value="Genomic_DNA"/>
</dbReference>
<evidence type="ECO:0000313" key="3">
    <source>
        <dbReference type="Proteomes" id="UP000041254"/>
    </source>
</evidence>
<evidence type="ECO:0000313" key="2">
    <source>
        <dbReference type="EMBL" id="CEM24699.1"/>
    </source>
</evidence>
<dbReference type="Proteomes" id="UP000041254">
    <property type="component" value="Unassembled WGS sequence"/>
</dbReference>
<name>A0A0G4G7M4_VITBC</name>
<gene>
    <name evidence="2" type="ORF">Vbra_9734</name>
</gene>
<dbReference type="VEuPathDB" id="CryptoDB:Vbra_9734"/>
<dbReference type="InParanoid" id="A0A0G4G7M4"/>
<dbReference type="AlphaFoldDB" id="A0A0G4G7M4"/>
<keyword evidence="3" id="KW-1185">Reference proteome</keyword>
<sequence length="362" mass="39991">MIAGRLSYFGASEVGAGDTLVVSYRPPPEAFPPQQQGQLYYMGGWNGWDGTQMHAPFMTPMLREGDGTLRCTVGVPNDALSVDFCITDGIRFDTNDDGQYYHIHVTHIQREADNGNIICLRQDVGGDGQITEVQTGVIEKKSGEEFEQELNTAYEQYMKQKELGGSSSSSEAGPTITLVLEQDEEGQEHDTPAVEGENAGDGKLRLSMYSSGGDVGGIGGFEREEQLDEDRRKQLVKAELQRTQQSFKMDTKLTQGREHKSSKLFAEGSLVGEALGIPRLVMSEIRNTFDRFDMDDTHTVPLERFPDLLDELGFSDLNAEDISQLVDKHILAQRPGANDCTLQEFCGVFKELDSADVGLEMV</sequence>
<feature type="region of interest" description="Disordered" evidence="1">
    <location>
        <begin position="184"/>
        <end position="204"/>
    </location>
</feature>
<reference evidence="2 3" key="1">
    <citation type="submission" date="2014-11" db="EMBL/GenBank/DDBJ databases">
        <authorList>
            <person name="Zhu J."/>
            <person name="Qi W."/>
            <person name="Song R."/>
        </authorList>
    </citation>
    <scope>NUCLEOTIDE SEQUENCE [LARGE SCALE GENOMIC DNA]</scope>
</reference>
<organism evidence="2 3">
    <name type="scientific">Vitrella brassicaformis (strain CCMP3155)</name>
    <dbReference type="NCBI Taxonomy" id="1169540"/>
    <lineage>
        <taxon>Eukaryota</taxon>
        <taxon>Sar</taxon>
        <taxon>Alveolata</taxon>
        <taxon>Colpodellida</taxon>
        <taxon>Vitrellaceae</taxon>
        <taxon>Vitrella</taxon>
    </lineage>
</organism>